<evidence type="ECO:0000256" key="2">
    <source>
        <dbReference type="ARBA" id="ARBA00004496"/>
    </source>
</evidence>
<dbReference type="Pfam" id="PF02985">
    <property type="entry name" value="HEAT"/>
    <property type="match status" value="1"/>
</dbReference>
<evidence type="ECO:0000256" key="6">
    <source>
        <dbReference type="ARBA" id="ARBA00022927"/>
    </source>
</evidence>
<keyword evidence="15" id="KW-1185">Reference proteome</keyword>
<protein>
    <recommendedName>
        <fullName evidence="9">Transportin-1</fullName>
    </recommendedName>
    <alternativeName>
        <fullName evidence="10">Importin beta-2</fullName>
    </alternativeName>
    <alternativeName>
        <fullName evidence="11">Karyopherin beta-2</fullName>
    </alternativeName>
</protein>
<gene>
    <name evidence="14" type="primary">TNPO1</name>
</gene>
<comment type="similarity">
    <text evidence="8">Belongs to the importin beta family. Importin beta-2 subfamily.</text>
</comment>
<proteinExistence type="inferred from homology"/>
<evidence type="ECO:0000256" key="5">
    <source>
        <dbReference type="ARBA" id="ARBA00022737"/>
    </source>
</evidence>
<reference evidence="14" key="3">
    <citation type="submission" date="2025-09" db="UniProtKB">
        <authorList>
            <consortium name="Ensembl"/>
        </authorList>
    </citation>
    <scope>IDENTIFICATION</scope>
</reference>
<dbReference type="GO" id="GO:0005737">
    <property type="term" value="C:cytoplasm"/>
    <property type="evidence" value="ECO:0007669"/>
    <property type="project" value="UniProtKB-SubCell"/>
</dbReference>
<evidence type="ECO:0000256" key="10">
    <source>
        <dbReference type="ARBA" id="ARBA00076938"/>
    </source>
</evidence>
<evidence type="ECO:0000256" key="3">
    <source>
        <dbReference type="ARBA" id="ARBA00022448"/>
    </source>
</evidence>
<keyword evidence="7" id="KW-0539">Nucleus</keyword>
<keyword evidence="4" id="KW-0963">Cytoplasm</keyword>
<dbReference type="InterPro" id="IPR001494">
    <property type="entry name" value="Importin-beta_N"/>
</dbReference>
<keyword evidence="6" id="KW-0653">Protein transport</keyword>
<evidence type="ECO:0000256" key="12">
    <source>
        <dbReference type="SAM" id="MobiDB-lite"/>
    </source>
</evidence>
<name>A0A670IXZ0_PODMU</name>
<evidence type="ECO:0000256" key="1">
    <source>
        <dbReference type="ARBA" id="ARBA00004123"/>
    </source>
</evidence>
<evidence type="ECO:0000256" key="11">
    <source>
        <dbReference type="ARBA" id="ARBA00080641"/>
    </source>
</evidence>
<reference evidence="14" key="2">
    <citation type="submission" date="2025-08" db="UniProtKB">
        <authorList>
            <consortium name="Ensembl"/>
        </authorList>
    </citation>
    <scope>IDENTIFICATION</scope>
</reference>
<evidence type="ECO:0000256" key="7">
    <source>
        <dbReference type="ARBA" id="ARBA00023242"/>
    </source>
</evidence>
<keyword evidence="3" id="KW-0813">Transport</keyword>
<dbReference type="Ensembl" id="ENSPMRT00000017397.1">
    <property type="protein sequence ID" value="ENSPMRP00000016299.1"/>
    <property type="gene ID" value="ENSPMRG00000010485.1"/>
</dbReference>
<dbReference type="InterPro" id="IPR011989">
    <property type="entry name" value="ARM-like"/>
</dbReference>
<dbReference type="GeneTree" id="ENSGT00940000155389"/>
<evidence type="ECO:0000313" key="14">
    <source>
        <dbReference type="Ensembl" id="ENSPMRP00000016299.1"/>
    </source>
</evidence>
<evidence type="ECO:0000313" key="15">
    <source>
        <dbReference type="Proteomes" id="UP000472272"/>
    </source>
</evidence>
<dbReference type="InterPro" id="IPR000357">
    <property type="entry name" value="HEAT"/>
</dbReference>
<reference evidence="14 15" key="1">
    <citation type="journal article" date="2019" name="Proc. Natl. Acad. Sci. U.S.A.">
        <title>Regulatory changes in pterin and carotenoid genes underlie balanced color polymorphisms in the wall lizard.</title>
        <authorList>
            <person name="Andrade P."/>
            <person name="Pinho C."/>
            <person name="Perez I de Lanuza G."/>
            <person name="Afonso S."/>
            <person name="Brejcha J."/>
            <person name="Rubin C.J."/>
            <person name="Wallerman O."/>
            <person name="Pereira P."/>
            <person name="Sabatino S.J."/>
            <person name="Bellati A."/>
            <person name="Pellitteri-Rosa D."/>
            <person name="Bosakova Z."/>
            <person name="Bunikis I."/>
            <person name="Carretero M.A."/>
            <person name="Feiner N."/>
            <person name="Marsik P."/>
            <person name="Pauperio F."/>
            <person name="Salvi D."/>
            <person name="Soler L."/>
            <person name="While G.M."/>
            <person name="Uller T."/>
            <person name="Font E."/>
            <person name="Andersson L."/>
            <person name="Carneiro M."/>
        </authorList>
    </citation>
    <scope>NUCLEOTIDE SEQUENCE</scope>
</reference>
<dbReference type="InterPro" id="IPR016024">
    <property type="entry name" value="ARM-type_fold"/>
</dbReference>
<evidence type="ECO:0000256" key="4">
    <source>
        <dbReference type="ARBA" id="ARBA00022490"/>
    </source>
</evidence>
<dbReference type="AlphaFoldDB" id="A0A670IXZ0"/>
<dbReference type="Pfam" id="PF03810">
    <property type="entry name" value="IBN_N"/>
    <property type="match status" value="1"/>
</dbReference>
<evidence type="ECO:0000259" key="13">
    <source>
        <dbReference type="SMART" id="SM00913"/>
    </source>
</evidence>
<evidence type="ECO:0000256" key="9">
    <source>
        <dbReference type="ARBA" id="ARBA00067327"/>
    </source>
</evidence>
<keyword evidence="5" id="KW-0677">Repeat</keyword>
<evidence type="ECO:0000256" key="8">
    <source>
        <dbReference type="ARBA" id="ARBA00038423"/>
    </source>
</evidence>
<organism evidence="14 15">
    <name type="scientific">Podarcis muralis</name>
    <name type="common">Wall lizard</name>
    <name type="synonym">Lacerta muralis</name>
    <dbReference type="NCBI Taxonomy" id="64176"/>
    <lineage>
        <taxon>Eukaryota</taxon>
        <taxon>Metazoa</taxon>
        <taxon>Chordata</taxon>
        <taxon>Craniata</taxon>
        <taxon>Vertebrata</taxon>
        <taxon>Euteleostomi</taxon>
        <taxon>Lepidosauria</taxon>
        <taxon>Squamata</taxon>
        <taxon>Bifurcata</taxon>
        <taxon>Unidentata</taxon>
        <taxon>Episquamata</taxon>
        <taxon>Laterata</taxon>
        <taxon>Lacertibaenia</taxon>
        <taxon>Lacertidae</taxon>
        <taxon>Podarcis</taxon>
    </lineage>
</organism>
<dbReference type="FunFam" id="1.25.10.10:FF:000028">
    <property type="entry name" value="Transportin-1 isoform 1"/>
    <property type="match status" value="1"/>
</dbReference>
<feature type="region of interest" description="Disordered" evidence="12">
    <location>
        <begin position="323"/>
        <end position="351"/>
    </location>
</feature>
<dbReference type="Pfam" id="PF13513">
    <property type="entry name" value="HEAT_EZ"/>
    <property type="match status" value="1"/>
</dbReference>
<dbReference type="Proteomes" id="UP000472272">
    <property type="component" value="Chromosome 11"/>
</dbReference>
<dbReference type="SUPFAM" id="SSF48371">
    <property type="entry name" value="ARM repeat"/>
    <property type="match status" value="1"/>
</dbReference>
<dbReference type="GO" id="GO:0031981">
    <property type="term" value="C:nuclear lumen"/>
    <property type="evidence" value="ECO:0007669"/>
    <property type="project" value="UniProtKB-ARBA"/>
</dbReference>
<dbReference type="GO" id="GO:0031267">
    <property type="term" value="F:small GTPase binding"/>
    <property type="evidence" value="ECO:0007669"/>
    <property type="project" value="InterPro"/>
</dbReference>
<dbReference type="InterPro" id="IPR040122">
    <property type="entry name" value="Importin_beta"/>
</dbReference>
<comment type="subcellular location">
    <subcellularLocation>
        <location evidence="2">Cytoplasm</location>
    </subcellularLocation>
    <subcellularLocation>
        <location evidence="1">Nucleus</location>
    </subcellularLocation>
</comment>
<dbReference type="Gene3D" id="1.25.10.10">
    <property type="entry name" value="Leucine-rich Repeat Variant"/>
    <property type="match status" value="1"/>
</dbReference>
<sequence>MEYEWKPDEQGLQQILQLLKESQSPDTTTQRAVQQKLEQLNQYPDFNNYLIFVLTKLKSEDEPTRSLSGLILKNNVKAHFHNFPNGVTDFIKSECLNNIGDSSPLIRATVGILITTIASKGELQNWPDLLPKLCSLLDSEDYNTCEGAFGALQKICEDSAEILDSDALDRPLNIMIPKFLQFFKHSSPKIRSHAVACVNQFIISRTQALMLHIDGFIENLFALAGDEEPEVRKNVCRALVMLLEVRMDRLLPHMISIVEYMLQRTQDQDENVALEACEFWLTLAEQPIFDPTPTLHNFMDSEFIYVEEDEAIPDSEQDIRPRFHRSRTVAQQHEEDGIEEEEEEEDELDDDDTISDWNLRKCSAAALDVLANVFRDELLPHILPLLKELLFHPEWVVKESGILVLGAIAEGCMQGMIPYLPELIPHLIQCLSDKKALVRSITCWTLSRYAHWVVSQPPDTYLKPLMTELLKRILDSNKRVQEAACSAFATLEEEACTELVPYLAYILDTLVFAFSKYQHKNLLILYDAIGTLADSVGHHLNKPEYIQMLMPPLIQKWNMLKDEDKDLFPLLECLSSVATALQSGFLPYCEPVYQRCVNLVQKTLAQAMVFFCCCLLSTEGLGGNIEQLVARSNILTLMYQCMQDKMPEVRQSSFALLGDLTKACFQHVKPCIADFMPILGTNLNPEFISVCNNATWAIGEISIQMGKVCFFKVIVWILHAYVQLVEIINRPNTPKTLLENTAITIGRLGYVCPQEVAPMLQQFIRPWCTSLRNIRDNEEKDSAFRGICTMITVNPSGVVQDFIFFCDAVASWISPKDDLRDMFCKILHGFKNQVGDENWRRFSDQFPVPLKERLAAYYGV</sequence>
<dbReference type="GO" id="GO:0006606">
    <property type="term" value="P:protein import into nucleus"/>
    <property type="evidence" value="ECO:0007669"/>
    <property type="project" value="InterPro"/>
</dbReference>
<feature type="domain" description="Importin N-terminal" evidence="13">
    <location>
        <begin position="33"/>
        <end position="101"/>
    </location>
</feature>
<dbReference type="PANTHER" id="PTHR10527">
    <property type="entry name" value="IMPORTIN BETA"/>
    <property type="match status" value="1"/>
</dbReference>
<accession>A0A670IXZ0</accession>
<feature type="compositionally biased region" description="Acidic residues" evidence="12">
    <location>
        <begin position="336"/>
        <end position="351"/>
    </location>
</feature>
<dbReference type="SMART" id="SM00913">
    <property type="entry name" value="IBN_N"/>
    <property type="match status" value="1"/>
</dbReference>